<dbReference type="RefSeq" id="WP_155141064.1">
    <property type="nucleotide sequence ID" value="NZ_BMGZ01000002.1"/>
</dbReference>
<dbReference type="EMBL" id="BMGZ01000002">
    <property type="protein sequence ID" value="GGH99502.1"/>
    <property type="molecule type" value="Genomic_DNA"/>
</dbReference>
<protein>
    <submittedName>
        <fullName evidence="3">6-aminohexanoate-dimer hydrolase</fullName>
    </submittedName>
    <submittedName>
        <fullName evidence="4">Serine hydrolase</fullName>
    </submittedName>
</protein>
<dbReference type="GO" id="GO:0016787">
    <property type="term" value="F:hydrolase activity"/>
    <property type="evidence" value="ECO:0007669"/>
    <property type="project" value="UniProtKB-KW"/>
</dbReference>
<reference evidence="3" key="3">
    <citation type="submission" date="2020-09" db="EMBL/GenBank/DDBJ databases">
        <authorList>
            <person name="Sun Q."/>
            <person name="Zhou Y."/>
        </authorList>
    </citation>
    <scope>NUCLEOTIDE SEQUENCE</scope>
    <source>
        <strain evidence="3">CGMCC 1.14984</strain>
    </source>
</reference>
<dbReference type="PANTHER" id="PTHR43283">
    <property type="entry name" value="BETA-LACTAMASE-RELATED"/>
    <property type="match status" value="1"/>
</dbReference>
<name>A0A8J3A5E0_9PROT</name>
<dbReference type="AlphaFoldDB" id="A0A8J3A5E0"/>
<dbReference type="Gene3D" id="3.40.710.10">
    <property type="entry name" value="DD-peptidase/beta-lactamase superfamily"/>
    <property type="match status" value="1"/>
</dbReference>
<feature type="chain" id="PRO_5035165038" evidence="1">
    <location>
        <begin position="23"/>
        <end position="349"/>
    </location>
</feature>
<reference evidence="3" key="1">
    <citation type="journal article" date="2014" name="Int. J. Syst. Evol. Microbiol.">
        <title>Complete genome sequence of Corynebacterium casei LMG S-19264T (=DSM 44701T), isolated from a smear-ripened cheese.</title>
        <authorList>
            <consortium name="US DOE Joint Genome Institute (JGI-PGF)"/>
            <person name="Walter F."/>
            <person name="Albersmeier A."/>
            <person name="Kalinowski J."/>
            <person name="Ruckert C."/>
        </authorList>
    </citation>
    <scope>NUCLEOTIDE SEQUENCE</scope>
    <source>
        <strain evidence="3">CGMCC 1.14984</strain>
    </source>
</reference>
<feature type="domain" description="Beta-lactamase-related" evidence="2">
    <location>
        <begin position="59"/>
        <end position="319"/>
    </location>
</feature>
<gene>
    <name evidence="4" type="ORF">FF098_012750</name>
    <name evidence="3" type="ORF">GCM10011355_25610</name>
</gene>
<evidence type="ECO:0000313" key="4">
    <source>
        <dbReference type="EMBL" id="NHK28782.1"/>
    </source>
</evidence>
<evidence type="ECO:0000313" key="6">
    <source>
        <dbReference type="Proteomes" id="UP000818603"/>
    </source>
</evidence>
<dbReference type="SUPFAM" id="SSF56601">
    <property type="entry name" value="beta-lactamase/transpeptidase-like"/>
    <property type="match status" value="1"/>
</dbReference>
<feature type="signal peptide" evidence="1">
    <location>
        <begin position="1"/>
        <end position="22"/>
    </location>
</feature>
<evidence type="ECO:0000259" key="2">
    <source>
        <dbReference type="Pfam" id="PF00144"/>
    </source>
</evidence>
<dbReference type="Pfam" id="PF00144">
    <property type="entry name" value="Beta-lactamase"/>
    <property type="match status" value="1"/>
</dbReference>
<organism evidence="3 5">
    <name type="scientific">Aquisalinus luteolus</name>
    <dbReference type="NCBI Taxonomy" id="1566827"/>
    <lineage>
        <taxon>Bacteria</taxon>
        <taxon>Pseudomonadati</taxon>
        <taxon>Pseudomonadota</taxon>
        <taxon>Alphaproteobacteria</taxon>
        <taxon>Parvularculales</taxon>
        <taxon>Parvularculaceae</taxon>
        <taxon>Aquisalinus</taxon>
    </lineage>
</organism>
<proteinExistence type="predicted"/>
<dbReference type="InterPro" id="IPR001466">
    <property type="entry name" value="Beta-lactam-related"/>
</dbReference>
<accession>A0A8J3A5E0</accession>
<keyword evidence="1" id="KW-0732">Signal</keyword>
<sequence>MKNFIAATACTALALLILPLQAASQTDSPTTQSTAAETQLDAALDQAMEKAAELPQLNAMIVGRDGEVLAERVYDGPGLDTPVNIKSASKSLLSALAGIAIERGDIESVDTALADILTVPATADDQVDTITIEDLLTMRAGLSSTSGRNYGAWVVSDNWVTYALTRDMAAAPGGPMIYSTGTSHLLSAALTKATGRSTLALFRDWLGEPLDISFPPWTRDPQGIYMGGNNMALSPRALFRLGELYRLDGVWEGERVLPEGWVEASWTPRVTSPWSGGSYGYGWWIARAGGHDVYYAWGYGGQMVYVVPGLSMTVVMTSDPNARSVDGHIQSLHSLVARELIPAVEAAGT</sequence>
<dbReference type="Proteomes" id="UP000621856">
    <property type="component" value="Unassembled WGS sequence"/>
</dbReference>
<reference evidence="4 6" key="2">
    <citation type="submission" date="2020-02" db="EMBL/GenBank/DDBJ databases">
        <title>Genome sequence of Parvularcula flava strain NH6-79.</title>
        <authorList>
            <person name="Abdul Karim M.H."/>
            <person name="Lam M.Q."/>
            <person name="Chen S.J."/>
            <person name="Yahya A."/>
            <person name="Shahir S."/>
            <person name="Shamsir M.S."/>
            <person name="Chong C.S."/>
        </authorList>
    </citation>
    <scope>NUCLEOTIDE SEQUENCE [LARGE SCALE GENOMIC DNA]</scope>
    <source>
        <strain evidence="4 6">NH6-79</strain>
    </source>
</reference>
<evidence type="ECO:0000313" key="5">
    <source>
        <dbReference type="Proteomes" id="UP000621856"/>
    </source>
</evidence>
<dbReference type="Proteomes" id="UP000818603">
    <property type="component" value="Unassembled WGS sequence"/>
</dbReference>
<comment type="caution">
    <text evidence="3">The sequence shown here is derived from an EMBL/GenBank/DDBJ whole genome shotgun (WGS) entry which is preliminary data.</text>
</comment>
<keyword evidence="6" id="KW-1185">Reference proteome</keyword>
<evidence type="ECO:0000313" key="3">
    <source>
        <dbReference type="EMBL" id="GGH99502.1"/>
    </source>
</evidence>
<evidence type="ECO:0000256" key="1">
    <source>
        <dbReference type="SAM" id="SignalP"/>
    </source>
</evidence>
<dbReference type="PANTHER" id="PTHR43283:SF7">
    <property type="entry name" value="BETA-LACTAMASE-RELATED DOMAIN-CONTAINING PROTEIN"/>
    <property type="match status" value="1"/>
</dbReference>
<dbReference type="InterPro" id="IPR050789">
    <property type="entry name" value="Diverse_Enzym_Activities"/>
</dbReference>
<dbReference type="InterPro" id="IPR012338">
    <property type="entry name" value="Beta-lactam/transpept-like"/>
</dbReference>
<keyword evidence="3" id="KW-0378">Hydrolase</keyword>
<dbReference type="EMBL" id="VCJR02000002">
    <property type="protein sequence ID" value="NHK28782.1"/>
    <property type="molecule type" value="Genomic_DNA"/>
</dbReference>